<name>A0ABR9JN22_9ACTN</name>
<sequence length="160" mass="17452">MHDDHTTTAGLFPAWLDHDPEQVRAALTRRFPGVPSWHGEWTGSWWAMVGDRLLEAACPTTLTNMIHTALSATRPAPHSARPAPSSPAPPPDLRPRLEPHPATHARPRATSRSGTSTAPRPPSRHTSITGAHRRHAAPSHRPAGFLTRLRALLHLPAPAR</sequence>
<reference evidence="2 3" key="1">
    <citation type="submission" date="2020-10" db="EMBL/GenBank/DDBJ databases">
        <title>Sequencing the genomes of 1000 actinobacteria strains.</title>
        <authorList>
            <person name="Klenk H.-P."/>
        </authorList>
    </citation>
    <scope>NUCLEOTIDE SEQUENCE [LARGE SCALE GENOMIC DNA]</scope>
    <source>
        <strain evidence="2 3">DSM 46744</strain>
    </source>
</reference>
<comment type="caution">
    <text evidence="2">The sequence shown here is derived from an EMBL/GenBank/DDBJ whole genome shotgun (WGS) entry which is preliminary data.</text>
</comment>
<evidence type="ECO:0000256" key="1">
    <source>
        <dbReference type="SAM" id="MobiDB-lite"/>
    </source>
</evidence>
<feature type="region of interest" description="Disordered" evidence="1">
    <location>
        <begin position="69"/>
        <end position="143"/>
    </location>
</feature>
<gene>
    <name evidence="2" type="ORF">H4W34_001646</name>
</gene>
<dbReference type="RefSeq" id="WP_192758611.1">
    <property type="nucleotide sequence ID" value="NZ_JADBDZ010000001.1"/>
</dbReference>
<evidence type="ECO:0000313" key="3">
    <source>
        <dbReference type="Proteomes" id="UP000627838"/>
    </source>
</evidence>
<accession>A0ABR9JN22</accession>
<feature type="compositionally biased region" description="Low complexity" evidence="1">
    <location>
        <begin position="71"/>
        <end position="83"/>
    </location>
</feature>
<dbReference type="EMBL" id="JADBDZ010000001">
    <property type="protein sequence ID" value="MBE1531813.1"/>
    <property type="molecule type" value="Genomic_DNA"/>
</dbReference>
<organism evidence="2 3">
    <name type="scientific">Actinomadura algeriensis</name>
    <dbReference type="NCBI Taxonomy" id="1679523"/>
    <lineage>
        <taxon>Bacteria</taxon>
        <taxon>Bacillati</taxon>
        <taxon>Actinomycetota</taxon>
        <taxon>Actinomycetes</taxon>
        <taxon>Streptosporangiales</taxon>
        <taxon>Thermomonosporaceae</taxon>
        <taxon>Actinomadura</taxon>
    </lineage>
</organism>
<protein>
    <submittedName>
        <fullName evidence="2">Uncharacterized protein</fullName>
    </submittedName>
</protein>
<dbReference type="Proteomes" id="UP000627838">
    <property type="component" value="Unassembled WGS sequence"/>
</dbReference>
<proteinExistence type="predicted"/>
<feature type="compositionally biased region" description="Polar residues" evidence="1">
    <location>
        <begin position="110"/>
        <end position="129"/>
    </location>
</feature>
<keyword evidence="3" id="KW-1185">Reference proteome</keyword>
<evidence type="ECO:0000313" key="2">
    <source>
        <dbReference type="EMBL" id="MBE1531813.1"/>
    </source>
</evidence>